<keyword evidence="3 4" id="KW-0067">ATP-binding</keyword>
<dbReference type="GO" id="GO:0009252">
    <property type="term" value="P:peptidoglycan biosynthetic process"/>
    <property type="evidence" value="ECO:0007669"/>
    <property type="project" value="UniProtKB-UniRule"/>
</dbReference>
<sequence length="437" mass="47716">MRFTLALLVGKLLAKLGGLLGKATNLPGQVALKICPDLMARIRFNGKVLAVTGSNGKTTTANLVAHILTQNGYSVAGNAKGSNLTGGVATTLLCASDLHGRARQDFIVLEVDERYSRLIFRWFSPDYLLVTNLFRDQLTRNGNVDVIVDKLHQAIGPDVQLVLNSCDPISGDLSPHNSRVYYGLAKTPLSTDESPNLTHDARVCPRCLGRMQYSYYHYNHIGQYRCPSCGYQSPKPQYLATDFDPATGDFAVGGQRVHTSYPSLFHVLNITGAIALCCSVGLPLDRAAAAASTFTVSKERLETFAVGDRQATMILSKNQNPVSFDQSISYLLERDCPGGKTAIILVNNINHTGHKDTTWLYDISFERLVGQVEQVVCTGPRALDLAVRLQVAGLRPDQVRIQPEVRQLAPVVADTTGDLFILTEIYDAHSILEVICP</sequence>
<dbReference type="UniPathway" id="UPA00219"/>
<keyword evidence="4" id="KW-0133">Cell shape</keyword>
<comment type="similarity">
    <text evidence="4">Belongs to the MurCDEF family. MurT subfamily.</text>
</comment>
<evidence type="ECO:0000256" key="1">
    <source>
        <dbReference type="ARBA" id="ARBA00022598"/>
    </source>
</evidence>
<dbReference type="EC" id="6.3.5.13" evidence="4"/>
<dbReference type="GO" id="GO:0005524">
    <property type="term" value="F:ATP binding"/>
    <property type="evidence" value="ECO:0007669"/>
    <property type="project" value="UniProtKB-UniRule"/>
</dbReference>
<dbReference type="PANTHER" id="PTHR43024">
    <property type="entry name" value="UDP-N-ACETYLMURAMOYL-TRIPEPTIDE--D-ALANYL-D-ALANINE LIGASE"/>
    <property type="match status" value="1"/>
</dbReference>
<evidence type="ECO:0000259" key="5">
    <source>
        <dbReference type="Pfam" id="PF08245"/>
    </source>
</evidence>
<feature type="domain" description="Mur ligase central" evidence="5">
    <location>
        <begin position="51"/>
        <end position="170"/>
    </location>
</feature>
<keyword evidence="4" id="KW-0961">Cell wall biogenesis/degradation</keyword>
<keyword evidence="4" id="KW-0573">Peptidoglycan synthesis</keyword>
<gene>
    <name evidence="4" type="primary">murT</name>
    <name evidence="7" type="ORF">SAMEA3545359_02860</name>
</gene>
<comment type="catalytic activity">
    <reaction evidence="4">
        <text>beta-D-GlcNAc-(1-&gt;4)-Mur2Ac(oyl-L-Ala-gamma-D-O-P-Glu-L-Lys-D-Ala-D-Ala)-di-trans,octa-cis-undecaprenyl diphosphate + NH4(+) = beta-D-GlcNAc-(1-&gt;4)-Mur2Ac(oyl-L-Ala-D-isoglutaminyl-L-Lys-D-Ala-D-Ala)-di-trans,octa-cis-undecaprenyl diphosphate + phosphate + H(+)</text>
        <dbReference type="Rhea" id="RHEA:57932"/>
        <dbReference type="ChEBI" id="CHEBI:15378"/>
        <dbReference type="ChEBI" id="CHEBI:28938"/>
        <dbReference type="ChEBI" id="CHEBI:43474"/>
        <dbReference type="ChEBI" id="CHEBI:62233"/>
        <dbReference type="ChEBI" id="CHEBI:143132"/>
    </reaction>
</comment>
<evidence type="ECO:0000256" key="3">
    <source>
        <dbReference type="ARBA" id="ARBA00022840"/>
    </source>
</evidence>
<dbReference type="AlphaFoldDB" id="A0A1C6KBM2"/>
<dbReference type="InterPro" id="IPR043703">
    <property type="entry name" value="Lipid_II_synth_MurT"/>
</dbReference>
<keyword evidence="4" id="KW-0479">Metal-binding</keyword>
<name>A0A1C6KBM2_9FIRM</name>
<dbReference type="Gene3D" id="3.40.1190.10">
    <property type="entry name" value="Mur-like, catalytic domain"/>
    <property type="match status" value="1"/>
</dbReference>
<comment type="pathway">
    <text evidence="4">Cell wall biogenesis; peptidoglycan biosynthesis.</text>
</comment>
<evidence type="ECO:0000256" key="2">
    <source>
        <dbReference type="ARBA" id="ARBA00022741"/>
    </source>
</evidence>
<keyword evidence="1 4" id="KW-0436">Ligase</keyword>
<dbReference type="HAMAP" id="MF_02214">
    <property type="entry name" value="Lipid_II_synth_MurT"/>
    <property type="match status" value="1"/>
</dbReference>
<keyword evidence="2 4" id="KW-0547">Nucleotide-binding</keyword>
<feature type="active site" evidence="4">
    <location>
        <position position="356"/>
    </location>
</feature>
<dbReference type="GO" id="GO:0016881">
    <property type="term" value="F:acid-amino acid ligase activity"/>
    <property type="evidence" value="ECO:0007669"/>
    <property type="project" value="InterPro"/>
</dbReference>
<dbReference type="InterPro" id="IPR013564">
    <property type="entry name" value="MurT_C"/>
</dbReference>
<reference evidence="7" key="1">
    <citation type="submission" date="2015-09" db="EMBL/GenBank/DDBJ databases">
        <authorList>
            <consortium name="Pathogen Informatics"/>
        </authorList>
    </citation>
    <scope>NUCLEOTIDE SEQUENCE</scope>
    <source>
        <strain evidence="7">2789STDY5834896</strain>
    </source>
</reference>
<dbReference type="InterPro" id="IPR036565">
    <property type="entry name" value="Mur-like_cat_sf"/>
</dbReference>
<feature type="binding site" evidence="4">
    <location>
        <position position="207"/>
    </location>
    <ligand>
        <name>Zn(2+)</name>
        <dbReference type="ChEBI" id="CHEBI:29105"/>
    </ligand>
</feature>
<evidence type="ECO:0000256" key="4">
    <source>
        <dbReference type="HAMAP-Rule" id="MF_02214"/>
    </source>
</evidence>
<feature type="binding site" evidence="4">
    <location>
        <position position="229"/>
    </location>
    <ligand>
        <name>Zn(2+)</name>
        <dbReference type="ChEBI" id="CHEBI:29105"/>
    </ligand>
</feature>
<evidence type="ECO:0000313" key="7">
    <source>
        <dbReference type="EMBL" id="SCJ91651.1"/>
    </source>
</evidence>
<dbReference type="InterPro" id="IPR051046">
    <property type="entry name" value="MurCDEF_CellWall_CoF430Synth"/>
</dbReference>
<dbReference type="GO" id="GO:0008270">
    <property type="term" value="F:zinc ion binding"/>
    <property type="evidence" value="ECO:0007669"/>
    <property type="project" value="UniProtKB-UniRule"/>
</dbReference>
<organism evidence="7">
    <name type="scientific">uncultured Anaerotruncus sp</name>
    <dbReference type="NCBI Taxonomy" id="905011"/>
    <lineage>
        <taxon>Bacteria</taxon>
        <taxon>Bacillati</taxon>
        <taxon>Bacillota</taxon>
        <taxon>Clostridia</taxon>
        <taxon>Eubacteriales</taxon>
        <taxon>Oscillospiraceae</taxon>
        <taxon>Anaerotruncus</taxon>
        <taxon>environmental samples</taxon>
    </lineage>
</organism>
<feature type="domain" description="Lipid II isoglutaminyl synthase (glutamine-hydrolyzing) subunit MurT C-terminal" evidence="6">
    <location>
        <begin position="319"/>
        <end position="422"/>
    </location>
</feature>
<dbReference type="Pfam" id="PF08353">
    <property type="entry name" value="MurT_C"/>
    <property type="match status" value="1"/>
</dbReference>
<dbReference type="GO" id="GO:0140282">
    <property type="term" value="F:carbon-nitrogen ligase activity on lipid II"/>
    <property type="evidence" value="ECO:0007669"/>
    <property type="project" value="UniProtKB-UniRule"/>
</dbReference>
<evidence type="ECO:0000259" key="6">
    <source>
        <dbReference type="Pfam" id="PF08353"/>
    </source>
</evidence>
<dbReference type="SUPFAM" id="SSF53623">
    <property type="entry name" value="MurD-like peptide ligases, catalytic domain"/>
    <property type="match status" value="1"/>
</dbReference>
<comment type="catalytic activity">
    <reaction evidence="4">
        <text>beta-D-GlcNAc-(1-&gt;4)-Mur2Ac(oyl-L-Ala-gamma-D-Glu-L-Lys-D-Ala-D-Ala)-di-trans,octa-cis-undecaprenyl diphosphate + L-glutamine + ATP + H2O = beta-D-GlcNAc-(1-&gt;4)-Mur2Ac(oyl-L-Ala-D-isoglutaminyl-L-Lys-D-Ala-D-Ala)-di-trans,octa-cis-undecaprenyl diphosphate + L-glutamate + ADP + phosphate + H(+)</text>
        <dbReference type="Rhea" id="RHEA:57928"/>
        <dbReference type="ChEBI" id="CHEBI:15377"/>
        <dbReference type="ChEBI" id="CHEBI:15378"/>
        <dbReference type="ChEBI" id="CHEBI:29985"/>
        <dbReference type="ChEBI" id="CHEBI:30616"/>
        <dbReference type="ChEBI" id="CHEBI:43474"/>
        <dbReference type="ChEBI" id="CHEBI:58359"/>
        <dbReference type="ChEBI" id="CHEBI:60033"/>
        <dbReference type="ChEBI" id="CHEBI:62233"/>
        <dbReference type="ChEBI" id="CHEBI:456216"/>
        <dbReference type="EC" id="6.3.5.13"/>
    </reaction>
</comment>
<dbReference type="InterPro" id="IPR013221">
    <property type="entry name" value="Mur_ligase_cen"/>
</dbReference>
<dbReference type="EMBL" id="FMHG01000006">
    <property type="protein sequence ID" value="SCJ91651.1"/>
    <property type="molecule type" value="Genomic_DNA"/>
</dbReference>
<comment type="catalytic activity">
    <reaction evidence="4">
        <text>beta-D-GlcNAc-(1-&gt;4)-Mur2Ac(oyl-L-Ala-gamma-D-Glu-L-Lys-D-Ala-D-Ala)-di-trans,octa-cis-undecaprenyl diphosphate + ATP = beta-D-GlcNAc-(1-&gt;4)-Mur2Ac(oyl-L-Ala-gamma-D-O-P-Glu-L-Lys-D-Ala-D-Ala)-di-trans,octa-cis-undecaprenyl diphosphate + ADP</text>
        <dbReference type="Rhea" id="RHEA:59488"/>
        <dbReference type="ChEBI" id="CHEBI:30616"/>
        <dbReference type="ChEBI" id="CHEBI:60033"/>
        <dbReference type="ChEBI" id="CHEBI:143132"/>
        <dbReference type="ChEBI" id="CHEBI:456216"/>
    </reaction>
</comment>
<accession>A0A1C6KBM2</accession>
<dbReference type="PANTHER" id="PTHR43024:SF1">
    <property type="entry name" value="UDP-N-ACETYLMURAMOYL-TRIPEPTIDE--D-ALANYL-D-ALANINE LIGASE"/>
    <property type="match status" value="1"/>
</dbReference>
<dbReference type="GO" id="GO:0008360">
    <property type="term" value="P:regulation of cell shape"/>
    <property type="evidence" value="ECO:0007669"/>
    <property type="project" value="UniProtKB-KW"/>
</dbReference>
<feature type="binding site" evidence="4">
    <location>
        <position position="204"/>
    </location>
    <ligand>
        <name>Zn(2+)</name>
        <dbReference type="ChEBI" id="CHEBI:29105"/>
    </ligand>
</feature>
<keyword evidence="4" id="KW-0862">Zinc</keyword>
<dbReference type="GO" id="GO:0071555">
    <property type="term" value="P:cell wall organization"/>
    <property type="evidence" value="ECO:0007669"/>
    <property type="project" value="UniProtKB-KW"/>
</dbReference>
<proteinExistence type="inferred from homology"/>
<comment type="subunit">
    <text evidence="4">Forms a heterodimer with GatD.</text>
</comment>
<feature type="binding site" evidence="4">
    <location>
        <position position="226"/>
    </location>
    <ligand>
        <name>Zn(2+)</name>
        <dbReference type="ChEBI" id="CHEBI:29105"/>
    </ligand>
</feature>
<protein>
    <recommendedName>
        <fullName evidence="4">Lipid II isoglutaminyl synthase (glutamine-hydrolyzing) subunit MurT</fullName>
        <ecNumber evidence="4">6.3.5.13</ecNumber>
    </recommendedName>
</protein>
<comment type="function">
    <text evidence="4">The lipid II isoglutaminyl synthase complex catalyzes the formation of alpha-D-isoglutamine in the cell wall lipid II stem peptide. The MurT subunit catalyzes the ATP-dependent amidation of D-glutamate residue of lipid II, converting it to an isoglutamine residue.</text>
</comment>
<dbReference type="Pfam" id="PF08245">
    <property type="entry name" value="Mur_ligase_M"/>
    <property type="match status" value="1"/>
</dbReference>